<dbReference type="InterPro" id="IPR001129">
    <property type="entry name" value="Membr-assoc_MAPEG"/>
</dbReference>
<sequence length="128" mass="14028">MSLIHLVSLLALLQYLFFGALVGQARGRYGVEAPAITGHEQFERMYRVQMNTLELLVAFLPALWLAAQYWSPAGMAAVGAVYLVGRLIYWRAYTRNPASRSLGFTLSFLPIVLLLLAALGGAAMALPQ</sequence>
<proteinExistence type="predicted"/>
<accession>A0ABN6PJ04</accession>
<dbReference type="Pfam" id="PF01124">
    <property type="entry name" value="MAPEG"/>
    <property type="match status" value="1"/>
</dbReference>
<name>A0ABN6PJ04_9BURK</name>
<keyword evidence="2 5" id="KW-0812">Transmembrane</keyword>
<organism evidence="6 7">
    <name type="scientific">Sphaerotilus microaerophilus</name>
    <dbReference type="NCBI Taxonomy" id="2914710"/>
    <lineage>
        <taxon>Bacteria</taxon>
        <taxon>Pseudomonadati</taxon>
        <taxon>Pseudomonadota</taxon>
        <taxon>Betaproteobacteria</taxon>
        <taxon>Burkholderiales</taxon>
        <taxon>Sphaerotilaceae</taxon>
        <taxon>Sphaerotilus</taxon>
    </lineage>
</organism>
<feature type="transmembrane region" description="Helical" evidence="5">
    <location>
        <begin position="73"/>
        <end position="90"/>
    </location>
</feature>
<evidence type="ECO:0000256" key="4">
    <source>
        <dbReference type="ARBA" id="ARBA00023136"/>
    </source>
</evidence>
<evidence type="ECO:0000313" key="6">
    <source>
        <dbReference type="EMBL" id="BDI03432.1"/>
    </source>
</evidence>
<dbReference type="InterPro" id="IPR050997">
    <property type="entry name" value="MAPEG"/>
</dbReference>
<evidence type="ECO:0000256" key="3">
    <source>
        <dbReference type="ARBA" id="ARBA00022989"/>
    </source>
</evidence>
<keyword evidence="4 5" id="KW-0472">Membrane</keyword>
<protein>
    <submittedName>
        <fullName evidence="6">Membrane protein</fullName>
    </submittedName>
</protein>
<keyword evidence="3 5" id="KW-1133">Transmembrane helix</keyword>
<dbReference type="RefSeq" id="WP_251971720.1">
    <property type="nucleotide sequence ID" value="NZ_AP025730.1"/>
</dbReference>
<dbReference type="SUPFAM" id="SSF161084">
    <property type="entry name" value="MAPEG domain-like"/>
    <property type="match status" value="1"/>
</dbReference>
<reference evidence="6" key="1">
    <citation type="submission" date="2022-04" db="EMBL/GenBank/DDBJ databases">
        <title>Whole genome sequence of Sphaerotilus sp. FB-5.</title>
        <authorList>
            <person name="Takeda M."/>
            <person name="Narihara S."/>
            <person name="Akimoto M."/>
            <person name="Akimoto R."/>
            <person name="Nishiyashiki S."/>
            <person name="Murakami T."/>
        </authorList>
    </citation>
    <scope>NUCLEOTIDE SEQUENCE</scope>
    <source>
        <strain evidence="6">FB-5</strain>
    </source>
</reference>
<dbReference type="PANTHER" id="PTHR10250:SF15">
    <property type="entry name" value="MICROSOMAL GLUTATHIONE S-TRANSFERASE-RELATED"/>
    <property type="match status" value="1"/>
</dbReference>
<feature type="transmembrane region" description="Helical" evidence="5">
    <location>
        <begin position="6"/>
        <end position="27"/>
    </location>
</feature>
<evidence type="ECO:0000313" key="7">
    <source>
        <dbReference type="Proteomes" id="UP001057498"/>
    </source>
</evidence>
<evidence type="ECO:0000256" key="5">
    <source>
        <dbReference type="SAM" id="Phobius"/>
    </source>
</evidence>
<feature type="transmembrane region" description="Helical" evidence="5">
    <location>
        <begin position="102"/>
        <end position="126"/>
    </location>
</feature>
<dbReference type="Gene3D" id="1.20.120.550">
    <property type="entry name" value="Membrane associated eicosanoid/glutathione metabolism-like domain"/>
    <property type="match status" value="1"/>
</dbReference>
<comment type="subcellular location">
    <subcellularLocation>
        <location evidence="1">Membrane</location>
        <topology evidence="1">Multi-pass membrane protein</topology>
    </subcellularLocation>
</comment>
<evidence type="ECO:0000256" key="2">
    <source>
        <dbReference type="ARBA" id="ARBA00022692"/>
    </source>
</evidence>
<feature type="transmembrane region" description="Helical" evidence="5">
    <location>
        <begin position="48"/>
        <end position="67"/>
    </location>
</feature>
<dbReference type="InterPro" id="IPR023352">
    <property type="entry name" value="MAPEG-like_dom_sf"/>
</dbReference>
<dbReference type="PANTHER" id="PTHR10250">
    <property type="entry name" value="MICROSOMAL GLUTATHIONE S-TRANSFERASE"/>
    <property type="match status" value="1"/>
</dbReference>
<evidence type="ECO:0000256" key="1">
    <source>
        <dbReference type="ARBA" id="ARBA00004141"/>
    </source>
</evidence>
<keyword evidence="7" id="KW-1185">Reference proteome</keyword>
<dbReference type="Proteomes" id="UP001057498">
    <property type="component" value="Chromosome"/>
</dbReference>
<dbReference type="EMBL" id="AP025730">
    <property type="protein sequence ID" value="BDI03432.1"/>
    <property type="molecule type" value="Genomic_DNA"/>
</dbReference>
<gene>
    <name evidence="6" type="ORF">CATMQ487_04020</name>
</gene>